<keyword evidence="13" id="KW-1185">Reference proteome</keyword>
<dbReference type="PANTHER" id="PTHR11101">
    <property type="entry name" value="PHOSPHATE TRANSPORTER"/>
    <property type="match status" value="1"/>
</dbReference>
<organism evidence="12 14">
    <name type="scientific">Bursaphelenchus xylophilus</name>
    <name type="common">Pinewood nematode worm</name>
    <name type="synonym">Aphelenchoides xylophilus</name>
    <dbReference type="NCBI Taxonomy" id="6326"/>
    <lineage>
        <taxon>Eukaryota</taxon>
        <taxon>Metazoa</taxon>
        <taxon>Ecdysozoa</taxon>
        <taxon>Nematoda</taxon>
        <taxon>Chromadorea</taxon>
        <taxon>Rhabditida</taxon>
        <taxon>Tylenchina</taxon>
        <taxon>Tylenchomorpha</taxon>
        <taxon>Aphelenchoidea</taxon>
        <taxon>Aphelenchoididae</taxon>
        <taxon>Bursaphelenchus</taxon>
    </lineage>
</organism>
<dbReference type="GO" id="GO:0016020">
    <property type="term" value="C:membrane"/>
    <property type="evidence" value="ECO:0007669"/>
    <property type="project" value="UniProtKB-SubCell"/>
</dbReference>
<feature type="transmembrane region" description="Helical" evidence="8">
    <location>
        <begin position="70"/>
        <end position="90"/>
    </location>
</feature>
<dbReference type="SMR" id="A0A1I7RXW5"/>
<dbReference type="GO" id="GO:0035435">
    <property type="term" value="P:phosphate ion transmembrane transport"/>
    <property type="evidence" value="ECO:0007669"/>
    <property type="project" value="TreeGrafter"/>
</dbReference>
<evidence type="ECO:0000256" key="7">
    <source>
        <dbReference type="ARBA" id="ARBA00023136"/>
    </source>
</evidence>
<feature type="transmembrane region" description="Helical" evidence="8">
    <location>
        <begin position="575"/>
        <end position="599"/>
    </location>
</feature>
<dbReference type="AlphaFoldDB" id="A0A1I7RXW5"/>
<comment type="subcellular location">
    <subcellularLocation>
        <location evidence="1 8">Membrane</location>
        <topology evidence="1 8">Multi-pass membrane protein</topology>
    </subcellularLocation>
</comment>
<dbReference type="WBParaSite" id="BXY_0558200.1">
    <property type="protein sequence ID" value="BXY_0558200.1"/>
    <property type="gene ID" value="BXY_0558200"/>
</dbReference>
<evidence type="ECO:0000256" key="3">
    <source>
        <dbReference type="ARBA" id="ARBA00022448"/>
    </source>
</evidence>
<feature type="transmembrane region" description="Helical" evidence="8">
    <location>
        <begin position="437"/>
        <end position="455"/>
    </location>
</feature>
<reference evidence="11" key="2">
    <citation type="submission" date="2020-08" db="EMBL/GenBank/DDBJ databases">
        <authorList>
            <person name="Kikuchi T."/>
        </authorList>
    </citation>
    <scope>NUCLEOTIDE SEQUENCE</scope>
    <source>
        <strain evidence="10">Ka4C1</strain>
    </source>
</reference>
<keyword evidence="9" id="KW-0732">Signal</keyword>
<evidence type="ECO:0000313" key="13">
    <source>
        <dbReference type="Proteomes" id="UP000659654"/>
    </source>
</evidence>
<dbReference type="EMBL" id="CAJFCV020000005">
    <property type="protein sequence ID" value="CAG9125211.1"/>
    <property type="molecule type" value="Genomic_DNA"/>
</dbReference>
<feature type="transmembrane region" description="Helical" evidence="8">
    <location>
        <begin position="237"/>
        <end position="259"/>
    </location>
</feature>
<comment type="function">
    <text evidence="8">Sodium-phosphate symporter.</text>
</comment>
<evidence type="ECO:0000256" key="6">
    <source>
        <dbReference type="ARBA" id="ARBA00022989"/>
    </source>
</evidence>
<evidence type="ECO:0000256" key="8">
    <source>
        <dbReference type="RuleBase" id="RU363058"/>
    </source>
</evidence>
<evidence type="ECO:0000256" key="4">
    <source>
        <dbReference type="ARBA" id="ARBA00022592"/>
    </source>
</evidence>
<dbReference type="Proteomes" id="UP000582659">
    <property type="component" value="Unassembled WGS sequence"/>
</dbReference>
<feature type="chain" id="PRO_5035399611" description="Phosphate transporter" evidence="9">
    <location>
        <begin position="19"/>
        <end position="600"/>
    </location>
</feature>
<gene>
    <name evidence="10" type="ORF">BXYJ_LOCUS12662</name>
</gene>
<evidence type="ECO:0000313" key="11">
    <source>
        <dbReference type="EMBL" id="CAG9125211.1"/>
    </source>
</evidence>
<feature type="transmembrane region" description="Helical" evidence="8">
    <location>
        <begin position="110"/>
        <end position="132"/>
    </location>
</feature>
<dbReference type="Proteomes" id="UP000659654">
    <property type="component" value="Unassembled WGS sequence"/>
</dbReference>
<feature type="transmembrane region" description="Helical" evidence="8">
    <location>
        <begin position="30"/>
        <end position="49"/>
    </location>
</feature>
<dbReference type="Pfam" id="PF01384">
    <property type="entry name" value="PHO4"/>
    <property type="match status" value="1"/>
</dbReference>
<dbReference type="PANTHER" id="PTHR11101:SF67">
    <property type="entry name" value="PHOSPHATE TRANSPORTER"/>
    <property type="match status" value="1"/>
</dbReference>
<comment type="similarity">
    <text evidence="2 8">Belongs to the inorganic phosphate transporter (PiT) (TC 2.A.20) family.</text>
</comment>
<evidence type="ECO:0000313" key="12">
    <source>
        <dbReference type="Proteomes" id="UP000095284"/>
    </source>
</evidence>
<reference evidence="14" key="1">
    <citation type="submission" date="2016-11" db="UniProtKB">
        <authorList>
            <consortium name="WormBaseParasite"/>
        </authorList>
    </citation>
    <scope>IDENTIFICATION</scope>
</reference>
<proteinExistence type="inferred from homology"/>
<sequence length="600" mass="65514">MRKIQILTNFLFVIAVLAQTQPLEEFQSQTLWVLIAAAVLAFFLGLGMGANDVSNAFGTSVGSKVLTLKWAYLLATIFESLGAILVGYNVTDTMRKGVVDVEVYQDRPRALLIGQLGILSGCAVWLLIATFAELPVSTTQSVVGATVGFSVTLRGFEGIRWMEIANIVISWFVSPILSGTISVILYLIVDHLVLRKRRPLVNGLRVLPFFYFFCVIFITFAVSYQGSKILHLATLPIWVAFLISLAIALTVSLAIQFLVKPRLVGWIDRRNTIPMIENRFDGEYNDLLRRYSTLPPAPVSIIRNKGQSFAEFGQNGADIPRRVSSKRERTVTLNLGGIVVPTRDHLDKEFSEISLDATALEANSEHLNRKNSVEGVDGLRPANSLAASENSLGGASFRRSRASTYGEAQHFELTFKGFIKWLLPLPTRREDRQTLKLFSSLQVFTACFAGFAHGANDVSNAIAPLTAVIAIYKDQSVLQEDPTPIYVLLYGVLAISVGLCLLGHKVIRTVGEKMSQIHPASGFCIEFGAAVTALTASKMGLPISTTHCLVGSVVAVGVVKSGAGIQWRIFRNVALSWVVTLPVSGVIAALITLMLKWAVL</sequence>
<evidence type="ECO:0000256" key="1">
    <source>
        <dbReference type="ARBA" id="ARBA00004141"/>
    </source>
</evidence>
<dbReference type="GO" id="GO:0005315">
    <property type="term" value="F:phosphate transmembrane transporter activity"/>
    <property type="evidence" value="ECO:0007669"/>
    <property type="project" value="InterPro"/>
</dbReference>
<keyword evidence="5 8" id="KW-0812">Transmembrane</keyword>
<keyword evidence="7 8" id="KW-0472">Membrane</keyword>
<evidence type="ECO:0000313" key="10">
    <source>
        <dbReference type="EMBL" id="CAD5232571.1"/>
    </source>
</evidence>
<keyword evidence="4 8" id="KW-0592">Phosphate transport</keyword>
<name>A0A1I7RXW5_BURXY</name>
<evidence type="ECO:0000256" key="5">
    <source>
        <dbReference type="ARBA" id="ARBA00022692"/>
    </source>
</evidence>
<dbReference type="InterPro" id="IPR001204">
    <property type="entry name" value="Phos_transporter"/>
</dbReference>
<dbReference type="OrthoDB" id="260807at2759"/>
<dbReference type="eggNOG" id="KOG2493">
    <property type="taxonomic scope" value="Eukaryota"/>
</dbReference>
<feature type="transmembrane region" description="Helical" evidence="8">
    <location>
        <begin position="206"/>
        <end position="225"/>
    </location>
</feature>
<evidence type="ECO:0000313" key="14">
    <source>
        <dbReference type="WBParaSite" id="BXY_0558200.1"/>
    </source>
</evidence>
<feature type="signal peptide" evidence="9">
    <location>
        <begin position="1"/>
        <end position="18"/>
    </location>
</feature>
<keyword evidence="6 8" id="KW-1133">Transmembrane helix</keyword>
<protein>
    <recommendedName>
        <fullName evidence="8">Phosphate transporter</fullName>
    </recommendedName>
</protein>
<evidence type="ECO:0000256" key="2">
    <source>
        <dbReference type="ARBA" id="ARBA00009916"/>
    </source>
</evidence>
<dbReference type="EMBL" id="CAJFDI010000005">
    <property type="protein sequence ID" value="CAD5232571.1"/>
    <property type="molecule type" value="Genomic_DNA"/>
</dbReference>
<dbReference type="Proteomes" id="UP000095284">
    <property type="component" value="Unplaced"/>
</dbReference>
<keyword evidence="3 8" id="KW-0813">Transport</keyword>
<feature type="transmembrane region" description="Helical" evidence="8">
    <location>
        <begin position="168"/>
        <end position="194"/>
    </location>
</feature>
<feature type="transmembrane region" description="Helical" evidence="8">
    <location>
        <begin position="485"/>
        <end position="507"/>
    </location>
</feature>
<accession>A0A1I7RXW5</accession>
<evidence type="ECO:0000256" key="9">
    <source>
        <dbReference type="SAM" id="SignalP"/>
    </source>
</evidence>